<evidence type="ECO:0000313" key="3">
    <source>
        <dbReference type="Proteomes" id="UP000826195"/>
    </source>
</evidence>
<proteinExistence type="predicted"/>
<protein>
    <submittedName>
        <fullName evidence="2">Uncharacterized protein</fullName>
    </submittedName>
</protein>
<dbReference type="EMBL" id="JAHXZJ010001864">
    <property type="protein sequence ID" value="KAH0550773.1"/>
    <property type="molecule type" value="Genomic_DNA"/>
</dbReference>
<evidence type="ECO:0000313" key="2">
    <source>
        <dbReference type="EMBL" id="KAH0550773.1"/>
    </source>
</evidence>
<reference evidence="2 3" key="1">
    <citation type="journal article" date="2021" name="J. Hered.">
        <title>A chromosome-level genome assembly of the parasitoid wasp, Cotesia glomerata (Hymenoptera: Braconidae).</title>
        <authorList>
            <person name="Pinto B.J."/>
            <person name="Weis J.J."/>
            <person name="Gamble T."/>
            <person name="Ode P.J."/>
            <person name="Paul R."/>
            <person name="Zaspel J.M."/>
        </authorList>
    </citation>
    <scope>NUCLEOTIDE SEQUENCE [LARGE SCALE GENOMIC DNA]</scope>
    <source>
        <strain evidence="2">CgM1</strain>
    </source>
</reference>
<keyword evidence="3" id="KW-1185">Reference proteome</keyword>
<organism evidence="2 3">
    <name type="scientific">Cotesia glomerata</name>
    <name type="common">Lepidopteran parasitic wasp</name>
    <name type="synonym">Apanteles glomeratus</name>
    <dbReference type="NCBI Taxonomy" id="32391"/>
    <lineage>
        <taxon>Eukaryota</taxon>
        <taxon>Metazoa</taxon>
        <taxon>Ecdysozoa</taxon>
        <taxon>Arthropoda</taxon>
        <taxon>Hexapoda</taxon>
        <taxon>Insecta</taxon>
        <taxon>Pterygota</taxon>
        <taxon>Neoptera</taxon>
        <taxon>Endopterygota</taxon>
        <taxon>Hymenoptera</taxon>
        <taxon>Apocrita</taxon>
        <taxon>Ichneumonoidea</taxon>
        <taxon>Braconidae</taxon>
        <taxon>Microgastrinae</taxon>
        <taxon>Cotesia</taxon>
    </lineage>
</organism>
<dbReference type="Proteomes" id="UP000826195">
    <property type="component" value="Unassembled WGS sequence"/>
</dbReference>
<accession>A0AAV7I0E5</accession>
<gene>
    <name evidence="2" type="ORF">KQX54_020776</name>
</gene>
<keyword evidence="1" id="KW-1133">Transmembrane helix</keyword>
<feature type="transmembrane region" description="Helical" evidence="1">
    <location>
        <begin position="120"/>
        <end position="138"/>
    </location>
</feature>
<dbReference type="AlphaFoldDB" id="A0AAV7I0E5"/>
<name>A0AAV7I0E5_COTGL</name>
<evidence type="ECO:0000256" key="1">
    <source>
        <dbReference type="SAM" id="Phobius"/>
    </source>
</evidence>
<keyword evidence="1" id="KW-0472">Membrane</keyword>
<sequence length="158" mass="18334">MSRNNIKKRKENIKDRDDEKELKELNRKVFSGQWRPVMRVERREIERVSVESRGPILRVKGTHRNLETFCPTHDKIRRPQNRGQTKPTDCVSIPRCLIVSVSEASSLNPGRKNLTTSLKMSLALLIFTLWLSLCGTAANEWTRDNVTYVSVIENRKTD</sequence>
<comment type="caution">
    <text evidence="2">The sequence shown here is derived from an EMBL/GenBank/DDBJ whole genome shotgun (WGS) entry which is preliminary data.</text>
</comment>
<keyword evidence="1" id="KW-0812">Transmembrane</keyword>